<gene>
    <name evidence="1" type="ORF">ACG04Q_09585</name>
</gene>
<sequence>MMTRYFQRLLARLQGQRPELAAVVVDADGIGCGADRLVWHDIQRVEAYRRDAYIGDCLCLSFQGPGERWLEVSEDSPDWASLGETVHRVLAGAMAPQDWFLRLMAAAPDQSVNVYRAP</sequence>
<dbReference type="Proteomes" id="UP001606302">
    <property type="component" value="Unassembled WGS sequence"/>
</dbReference>
<evidence type="ECO:0000313" key="1">
    <source>
        <dbReference type="EMBL" id="MFG6461820.1"/>
    </source>
</evidence>
<protein>
    <submittedName>
        <fullName evidence="1">Uncharacterized protein</fullName>
    </submittedName>
</protein>
<evidence type="ECO:0000313" key="2">
    <source>
        <dbReference type="Proteomes" id="UP001606302"/>
    </source>
</evidence>
<proteinExistence type="predicted"/>
<dbReference type="EMBL" id="JBIGHX010000003">
    <property type="protein sequence ID" value="MFG6461820.1"/>
    <property type="molecule type" value="Genomic_DNA"/>
</dbReference>
<accession>A0ABW7GJ28</accession>
<organism evidence="1 2">
    <name type="scientific">Pelomonas lactea</name>
    <dbReference type="NCBI Taxonomy" id="3299030"/>
    <lineage>
        <taxon>Bacteria</taxon>
        <taxon>Pseudomonadati</taxon>
        <taxon>Pseudomonadota</taxon>
        <taxon>Betaproteobacteria</taxon>
        <taxon>Burkholderiales</taxon>
        <taxon>Sphaerotilaceae</taxon>
        <taxon>Roseateles</taxon>
    </lineage>
</organism>
<comment type="caution">
    <text evidence="1">The sequence shown here is derived from an EMBL/GenBank/DDBJ whole genome shotgun (WGS) entry which is preliminary data.</text>
</comment>
<reference evidence="1 2" key="1">
    <citation type="submission" date="2024-08" db="EMBL/GenBank/DDBJ databases">
        <authorList>
            <person name="Lu H."/>
        </authorList>
    </citation>
    <scope>NUCLEOTIDE SEQUENCE [LARGE SCALE GENOMIC DNA]</scope>
    <source>
        <strain evidence="1 2">DXS20W</strain>
    </source>
</reference>
<name>A0ABW7GJ28_9BURK</name>
<keyword evidence="2" id="KW-1185">Reference proteome</keyword>